<feature type="domain" description="HTH lysR-type" evidence="5">
    <location>
        <begin position="7"/>
        <end position="64"/>
    </location>
</feature>
<comment type="similarity">
    <text evidence="1">Belongs to the LysR transcriptional regulatory family.</text>
</comment>
<dbReference type="PROSITE" id="PS50931">
    <property type="entry name" value="HTH_LYSR"/>
    <property type="match status" value="1"/>
</dbReference>
<evidence type="ECO:0000256" key="4">
    <source>
        <dbReference type="ARBA" id="ARBA00023163"/>
    </source>
</evidence>
<name>A0ABW4GF73_9ACTN</name>
<dbReference type="InterPro" id="IPR005119">
    <property type="entry name" value="LysR_subst-bd"/>
</dbReference>
<keyword evidence="7" id="KW-1185">Reference proteome</keyword>
<evidence type="ECO:0000256" key="3">
    <source>
        <dbReference type="ARBA" id="ARBA00023125"/>
    </source>
</evidence>
<organism evidence="6 7">
    <name type="scientific">Nonomuraea guangzhouensis</name>
    <dbReference type="NCBI Taxonomy" id="1291555"/>
    <lineage>
        <taxon>Bacteria</taxon>
        <taxon>Bacillati</taxon>
        <taxon>Actinomycetota</taxon>
        <taxon>Actinomycetes</taxon>
        <taxon>Streptosporangiales</taxon>
        <taxon>Streptosporangiaceae</taxon>
        <taxon>Nonomuraea</taxon>
    </lineage>
</organism>
<dbReference type="EMBL" id="JBHUCM010000020">
    <property type="protein sequence ID" value="MFD1540946.1"/>
    <property type="molecule type" value="Genomic_DNA"/>
</dbReference>
<dbReference type="Proteomes" id="UP001597097">
    <property type="component" value="Unassembled WGS sequence"/>
</dbReference>
<dbReference type="Pfam" id="PF03466">
    <property type="entry name" value="LysR_substrate"/>
    <property type="match status" value="1"/>
</dbReference>
<evidence type="ECO:0000259" key="5">
    <source>
        <dbReference type="PROSITE" id="PS50931"/>
    </source>
</evidence>
<protein>
    <submittedName>
        <fullName evidence="6">LysR family transcriptional regulator</fullName>
    </submittedName>
</protein>
<dbReference type="InterPro" id="IPR000847">
    <property type="entry name" value="LysR_HTH_N"/>
</dbReference>
<evidence type="ECO:0000256" key="2">
    <source>
        <dbReference type="ARBA" id="ARBA00023015"/>
    </source>
</evidence>
<evidence type="ECO:0000313" key="7">
    <source>
        <dbReference type="Proteomes" id="UP001597097"/>
    </source>
</evidence>
<reference evidence="7" key="1">
    <citation type="journal article" date="2019" name="Int. J. Syst. Evol. Microbiol.">
        <title>The Global Catalogue of Microorganisms (GCM) 10K type strain sequencing project: providing services to taxonomists for standard genome sequencing and annotation.</title>
        <authorList>
            <consortium name="The Broad Institute Genomics Platform"/>
            <consortium name="The Broad Institute Genome Sequencing Center for Infectious Disease"/>
            <person name="Wu L."/>
            <person name="Ma J."/>
        </authorList>
    </citation>
    <scope>NUCLEOTIDE SEQUENCE [LARGE SCALE GENOMIC DNA]</scope>
    <source>
        <strain evidence="7">CGMCC 1.15399</strain>
    </source>
</reference>
<dbReference type="CDD" id="cd05466">
    <property type="entry name" value="PBP2_LTTR_substrate"/>
    <property type="match status" value="1"/>
</dbReference>
<proteinExistence type="inferred from homology"/>
<accession>A0ABW4GF73</accession>
<dbReference type="PANTHER" id="PTHR30346:SF28">
    <property type="entry name" value="HTH-TYPE TRANSCRIPTIONAL REGULATOR CYNR"/>
    <property type="match status" value="1"/>
</dbReference>
<dbReference type="Pfam" id="PF00126">
    <property type="entry name" value="HTH_1"/>
    <property type="match status" value="1"/>
</dbReference>
<evidence type="ECO:0000313" key="6">
    <source>
        <dbReference type="EMBL" id="MFD1540946.1"/>
    </source>
</evidence>
<dbReference type="PANTHER" id="PTHR30346">
    <property type="entry name" value="TRANSCRIPTIONAL DUAL REGULATOR HCAR-RELATED"/>
    <property type="match status" value="1"/>
</dbReference>
<keyword evidence="2" id="KW-0805">Transcription regulation</keyword>
<gene>
    <name evidence="6" type="ORF">ACFSJ0_28080</name>
</gene>
<evidence type="ECO:0000256" key="1">
    <source>
        <dbReference type="ARBA" id="ARBA00009437"/>
    </source>
</evidence>
<keyword evidence="3" id="KW-0238">DNA-binding</keyword>
<sequence length="326" mass="34841">MSERLNLQLSWLATFVAVVDHGSFTAAGRALGRSQPRVSAHVAALEQALGGTLLIRTSKELTLTAAGARFLPKARAALAEIQSGVDEVRTLGTKLRGRVTVGGYPGLSAVLLAPLMQQFRRLHPGVTVVLREGDPLQLEEALAHGEVDIALRTSDVPQVHHNVPSTHLFHEKIVLVVPARHPLATASPMDLGLLADETVMVTGDPYGGWADYRDRLDRIGADPVEIMVISQPTTISALVAAGLGVAILGAFAAQVAVFGDDVVIRSLPGPLWQREIRLYRRSGRVSTPTVDAFLDLLHQTAPALTARTAIWHSTGGTHGKTESHQP</sequence>
<keyword evidence="4" id="KW-0804">Transcription</keyword>
<comment type="caution">
    <text evidence="6">The sequence shown here is derived from an EMBL/GenBank/DDBJ whole genome shotgun (WGS) entry which is preliminary data.</text>
</comment>
<dbReference type="RefSeq" id="WP_219532386.1">
    <property type="nucleotide sequence ID" value="NZ_JAHKRM010000014.1"/>
</dbReference>